<comment type="caution">
    <text evidence="1">The sequence shown here is derived from an EMBL/GenBank/DDBJ whole genome shotgun (WGS) entry which is preliminary data.</text>
</comment>
<dbReference type="EMBL" id="LAZR01016593">
    <property type="protein sequence ID" value="KKM03823.1"/>
    <property type="molecule type" value="Genomic_DNA"/>
</dbReference>
<sequence>MMRCLECYVTIEEIVFTIVYDEDYWPDEWQHWYCDEEVETSKMKAIVEAAPCAMYRDHSGYDEDPNYFVLRASIHDSDDPRGAPELPPDV</sequence>
<evidence type="ECO:0000313" key="1">
    <source>
        <dbReference type="EMBL" id="KKM03823.1"/>
    </source>
</evidence>
<protein>
    <submittedName>
        <fullName evidence="1">Uncharacterized protein</fullName>
    </submittedName>
</protein>
<reference evidence="1" key="1">
    <citation type="journal article" date="2015" name="Nature">
        <title>Complex archaea that bridge the gap between prokaryotes and eukaryotes.</title>
        <authorList>
            <person name="Spang A."/>
            <person name="Saw J.H."/>
            <person name="Jorgensen S.L."/>
            <person name="Zaremba-Niedzwiedzka K."/>
            <person name="Martijn J."/>
            <person name="Lind A.E."/>
            <person name="van Eijk R."/>
            <person name="Schleper C."/>
            <person name="Guy L."/>
            <person name="Ettema T.J."/>
        </authorList>
    </citation>
    <scope>NUCLEOTIDE SEQUENCE</scope>
</reference>
<dbReference type="AlphaFoldDB" id="A0A0F9JY55"/>
<name>A0A0F9JY55_9ZZZZ</name>
<proteinExistence type="predicted"/>
<feature type="non-terminal residue" evidence="1">
    <location>
        <position position="90"/>
    </location>
</feature>
<accession>A0A0F9JY55</accession>
<organism evidence="1">
    <name type="scientific">marine sediment metagenome</name>
    <dbReference type="NCBI Taxonomy" id="412755"/>
    <lineage>
        <taxon>unclassified sequences</taxon>
        <taxon>metagenomes</taxon>
        <taxon>ecological metagenomes</taxon>
    </lineage>
</organism>
<gene>
    <name evidence="1" type="ORF">LCGC14_1770460</name>
</gene>